<dbReference type="OrthoDB" id="6483548at2759"/>
<dbReference type="VEuPathDB" id="VectorBase:HLOH_059736"/>
<dbReference type="SUPFAM" id="SSF52047">
    <property type="entry name" value="RNI-like"/>
    <property type="match status" value="1"/>
</dbReference>
<dbReference type="AlphaFoldDB" id="A0A9J6FM33"/>
<dbReference type="Gene3D" id="3.80.10.10">
    <property type="entry name" value="Ribonuclease Inhibitor"/>
    <property type="match status" value="1"/>
</dbReference>
<reference evidence="1 2" key="1">
    <citation type="journal article" date="2020" name="Cell">
        <title>Large-Scale Comparative Analyses of Tick Genomes Elucidate Their Genetic Diversity and Vector Capacities.</title>
        <authorList>
            <consortium name="Tick Genome and Microbiome Consortium (TIGMIC)"/>
            <person name="Jia N."/>
            <person name="Wang J."/>
            <person name="Shi W."/>
            <person name="Du L."/>
            <person name="Sun Y."/>
            <person name="Zhan W."/>
            <person name="Jiang J.F."/>
            <person name="Wang Q."/>
            <person name="Zhang B."/>
            <person name="Ji P."/>
            <person name="Bell-Sakyi L."/>
            <person name="Cui X.M."/>
            <person name="Yuan T.T."/>
            <person name="Jiang B.G."/>
            <person name="Yang W.F."/>
            <person name="Lam T.T."/>
            <person name="Chang Q.C."/>
            <person name="Ding S.J."/>
            <person name="Wang X.J."/>
            <person name="Zhu J.G."/>
            <person name="Ruan X.D."/>
            <person name="Zhao L."/>
            <person name="Wei J.T."/>
            <person name="Ye R.Z."/>
            <person name="Que T.C."/>
            <person name="Du C.H."/>
            <person name="Zhou Y.H."/>
            <person name="Cheng J.X."/>
            <person name="Dai P.F."/>
            <person name="Guo W.B."/>
            <person name="Han X.H."/>
            <person name="Huang E.J."/>
            <person name="Li L.F."/>
            <person name="Wei W."/>
            <person name="Gao Y.C."/>
            <person name="Liu J.Z."/>
            <person name="Shao H.Z."/>
            <person name="Wang X."/>
            <person name="Wang C.C."/>
            <person name="Yang T.C."/>
            <person name="Huo Q.B."/>
            <person name="Li W."/>
            <person name="Chen H.Y."/>
            <person name="Chen S.E."/>
            <person name="Zhou L.G."/>
            <person name="Ni X.B."/>
            <person name="Tian J.H."/>
            <person name="Sheng Y."/>
            <person name="Liu T."/>
            <person name="Pan Y.S."/>
            <person name="Xia L.Y."/>
            <person name="Li J."/>
            <person name="Zhao F."/>
            <person name="Cao W.C."/>
        </authorList>
    </citation>
    <scope>NUCLEOTIDE SEQUENCE [LARGE SCALE GENOMIC DNA]</scope>
    <source>
        <strain evidence="1">HaeL-2018</strain>
    </source>
</reference>
<comment type="caution">
    <text evidence="1">The sequence shown here is derived from an EMBL/GenBank/DDBJ whole genome shotgun (WGS) entry which is preliminary data.</text>
</comment>
<sequence>MKPACNIQFLFEGLVVNNVLQKLSFQHFCFELYDSTLLSDMLSVNATLQELLFSSCYWELCTHPPVENEARVQCEKAKDRWGPWWRVDPFVNATKKSTSLRWLEFDEDLFIDEEMWRLLAAVKLNSSFKELCFRSVYRWPAVEFSHIVRDAGCTGKVDVDCFFSKSDQFMGAQGCTAELNSIRKHLFYDLCPERLQDLCVVLKSRDNVVALELTLKVFEVHEDCASFLANYLMSTTVLKEIDMNFHATGKAIALIIGGMSKNESLEKLSIRRWRDIDGSLKNLSQRLRYRYTLTYLRVEEVAEYEAEWQVARNLLNRNASLVEHAAYFALGSSVKICTEAFEQVSWHPLLLYRVQELAAVSASEAREKIRSSLRRLKLDFRRLSGVVKEEFICVEAKETELQIDQLCLNGCQAV</sequence>
<dbReference type="InterPro" id="IPR032675">
    <property type="entry name" value="LRR_dom_sf"/>
</dbReference>
<keyword evidence="2" id="KW-1185">Reference proteome</keyword>
<dbReference type="Proteomes" id="UP000821853">
    <property type="component" value="Chromosome 2"/>
</dbReference>
<gene>
    <name evidence="1" type="ORF">HPB48_013615</name>
</gene>
<evidence type="ECO:0000313" key="2">
    <source>
        <dbReference type="Proteomes" id="UP000821853"/>
    </source>
</evidence>
<organism evidence="1 2">
    <name type="scientific">Haemaphysalis longicornis</name>
    <name type="common">Bush tick</name>
    <dbReference type="NCBI Taxonomy" id="44386"/>
    <lineage>
        <taxon>Eukaryota</taxon>
        <taxon>Metazoa</taxon>
        <taxon>Ecdysozoa</taxon>
        <taxon>Arthropoda</taxon>
        <taxon>Chelicerata</taxon>
        <taxon>Arachnida</taxon>
        <taxon>Acari</taxon>
        <taxon>Parasitiformes</taxon>
        <taxon>Ixodida</taxon>
        <taxon>Ixodoidea</taxon>
        <taxon>Ixodidae</taxon>
        <taxon>Haemaphysalinae</taxon>
        <taxon>Haemaphysalis</taxon>
    </lineage>
</organism>
<accession>A0A9J6FM33</accession>
<dbReference type="OMA" id="HEDCASF"/>
<name>A0A9J6FM33_HAELO</name>
<proteinExistence type="predicted"/>
<protein>
    <submittedName>
        <fullName evidence="1">Uncharacterized protein</fullName>
    </submittedName>
</protein>
<evidence type="ECO:0000313" key="1">
    <source>
        <dbReference type="EMBL" id="KAH9367262.1"/>
    </source>
</evidence>
<dbReference type="EMBL" id="JABSTR010000004">
    <property type="protein sequence ID" value="KAH9367262.1"/>
    <property type="molecule type" value="Genomic_DNA"/>
</dbReference>